<dbReference type="FunFam" id="1.10.1200.10:FF:000007">
    <property type="entry name" value="Probable polyketide synthase pks17"/>
    <property type="match status" value="2"/>
</dbReference>
<dbReference type="InterPro" id="IPR006162">
    <property type="entry name" value="Ppantetheine_attach_site"/>
</dbReference>
<dbReference type="InterPro" id="IPR009081">
    <property type="entry name" value="PP-bd_ACP"/>
</dbReference>
<comment type="cofactor">
    <cofactor evidence="1">
        <name>pantetheine 4'-phosphate</name>
        <dbReference type="ChEBI" id="CHEBI:47942"/>
    </cofactor>
</comment>
<protein>
    <submittedName>
        <fullName evidence="14">Polyketide synthase</fullName>
    </submittedName>
</protein>
<feature type="region of interest" description="N-terminal hotdog fold" evidence="9">
    <location>
        <begin position="907"/>
        <end position="1032"/>
    </location>
</feature>
<evidence type="ECO:0000259" key="12">
    <source>
        <dbReference type="PROSITE" id="PS52004"/>
    </source>
</evidence>
<dbReference type="InterPro" id="IPR016035">
    <property type="entry name" value="Acyl_Trfase/lysoPLipase"/>
</dbReference>
<feature type="active site" description="Proton donor; for dehydratase activity" evidence="9">
    <location>
        <position position="2851"/>
    </location>
</feature>
<evidence type="ECO:0000259" key="13">
    <source>
        <dbReference type="PROSITE" id="PS52019"/>
    </source>
</evidence>
<evidence type="ECO:0000256" key="3">
    <source>
        <dbReference type="ARBA" id="ARBA00022450"/>
    </source>
</evidence>
<dbReference type="SUPFAM" id="SSF52151">
    <property type="entry name" value="FabD/lysophospholipase-like"/>
    <property type="match status" value="2"/>
</dbReference>
<dbReference type="GO" id="GO:0031177">
    <property type="term" value="F:phosphopantetheine binding"/>
    <property type="evidence" value="ECO:0007669"/>
    <property type="project" value="InterPro"/>
</dbReference>
<dbReference type="GO" id="GO:0004312">
    <property type="term" value="F:fatty acid synthase activity"/>
    <property type="evidence" value="ECO:0007669"/>
    <property type="project" value="TreeGrafter"/>
</dbReference>
<evidence type="ECO:0000256" key="8">
    <source>
        <dbReference type="ARBA" id="ARBA00023315"/>
    </source>
</evidence>
<dbReference type="SUPFAM" id="SSF53901">
    <property type="entry name" value="Thiolase-like"/>
    <property type="match status" value="2"/>
</dbReference>
<dbReference type="InterPro" id="IPR018201">
    <property type="entry name" value="Ketoacyl_synth_AS"/>
</dbReference>
<dbReference type="InterPro" id="IPR014043">
    <property type="entry name" value="Acyl_transferase_dom"/>
</dbReference>
<dbReference type="Pfam" id="PF21089">
    <property type="entry name" value="PKS_DH_N"/>
    <property type="match status" value="2"/>
</dbReference>
<feature type="domain" description="Carrier" evidence="11">
    <location>
        <begin position="3435"/>
        <end position="3510"/>
    </location>
</feature>
<dbReference type="InterPro" id="IPR020806">
    <property type="entry name" value="PKS_PP-bd"/>
</dbReference>
<dbReference type="Pfam" id="PF14765">
    <property type="entry name" value="PS-DH"/>
    <property type="match status" value="2"/>
</dbReference>
<dbReference type="InterPro" id="IPR001227">
    <property type="entry name" value="Ac_transferase_dom_sf"/>
</dbReference>
<reference evidence="14" key="2">
    <citation type="submission" date="2020-09" db="EMBL/GenBank/DDBJ databases">
        <authorList>
            <person name="Sun Q."/>
            <person name="Ohkuma M."/>
        </authorList>
    </citation>
    <scope>NUCLEOTIDE SEQUENCE</scope>
    <source>
        <strain evidence="14">JCM 4403</strain>
    </source>
</reference>
<gene>
    <name evidence="14" type="ORF">GCM10010280_10970</name>
</gene>
<dbReference type="SMART" id="SM00827">
    <property type="entry name" value="PKS_AT"/>
    <property type="match status" value="2"/>
</dbReference>
<dbReference type="InterPro" id="IPR020841">
    <property type="entry name" value="PKS_Beta-ketoAc_synthase_dom"/>
</dbReference>
<organism evidence="14 15">
    <name type="scientific">Streptomyces pilosus</name>
    <dbReference type="NCBI Taxonomy" id="28893"/>
    <lineage>
        <taxon>Bacteria</taxon>
        <taxon>Bacillati</taxon>
        <taxon>Actinomycetota</taxon>
        <taxon>Actinomycetes</taxon>
        <taxon>Kitasatosporales</taxon>
        <taxon>Streptomycetaceae</taxon>
        <taxon>Streptomyces</taxon>
    </lineage>
</organism>
<feature type="region of interest" description="Disordered" evidence="10">
    <location>
        <begin position="1769"/>
        <end position="1789"/>
    </location>
</feature>
<feature type="domain" description="Ketosynthase family 3 (KS3)" evidence="12">
    <location>
        <begin position="1790"/>
        <end position="2202"/>
    </location>
</feature>
<dbReference type="GO" id="GO:0006633">
    <property type="term" value="P:fatty acid biosynthetic process"/>
    <property type="evidence" value="ECO:0007669"/>
    <property type="project" value="InterPro"/>
</dbReference>
<dbReference type="SUPFAM" id="SSF55048">
    <property type="entry name" value="Probable ACP-binding domain of malonyl-CoA ACP transacylase"/>
    <property type="match status" value="2"/>
</dbReference>
<proteinExistence type="predicted"/>
<dbReference type="InterPro" id="IPR049900">
    <property type="entry name" value="PKS_mFAS_DH"/>
</dbReference>
<evidence type="ECO:0000313" key="14">
    <source>
        <dbReference type="EMBL" id="GGQ66736.1"/>
    </source>
</evidence>
<dbReference type="Pfam" id="PF22953">
    <property type="entry name" value="SpnB_Rossmann"/>
    <property type="match status" value="2"/>
</dbReference>
<comment type="caution">
    <text evidence="14">The sequence shown here is derived from an EMBL/GenBank/DDBJ whole genome shotgun (WGS) entry which is preliminary data.</text>
</comment>
<dbReference type="InterPro" id="IPR020807">
    <property type="entry name" value="PKS_DH"/>
</dbReference>
<dbReference type="SUPFAM" id="SSF47336">
    <property type="entry name" value="ACP-like"/>
    <property type="match status" value="2"/>
</dbReference>
<dbReference type="FunFam" id="3.40.47.10:FF:000019">
    <property type="entry name" value="Polyketide synthase type I"/>
    <property type="match status" value="2"/>
</dbReference>
<dbReference type="Pfam" id="PF08659">
    <property type="entry name" value="KR"/>
    <property type="match status" value="2"/>
</dbReference>
<evidence type="ECO:0000256" key="2">
    <source>
        <dbReference type="ARBA" id="ARBA00004792"/>
    </source>
</evidence>
<dbReference type="InterPro" id="IPR016036">
    <property type="entry name" value="Malonyl_transacylase_ACP-bd"/>
</dbReference>
<dbReference type="CDD" id="cd00833">
    <property type="entry name" value="PKS"/>
    <property type="match status" value="2"/>
</dbReference>
<feature type="domain" description="Ketosynthase family 3 (KS3)" evidence="12">
    <location>
        <begin position="33"/>
        <end position="459"/>
    </location>
</feature>
<sequence length="3592" mass="376600">MSNEEKLLDYLKRTTADLREARRRLSEAEQSEREPIAIVGMSCRLPGGVTSPEELWQLVVDGRDGITPFPRERGWDVDGLYDPDPDKSGKSYVRDGGFLDGAAEFDAGFFGISPREALAMDPQQRLLLEASWEALERAGIDPTSLRGSRTGVFGGVMYCDYGSGRTAVPEDLEAYLAAGSVASIVSGRVSYTLGLEGPAVSVDTACSSSLVSLHLAAQALRRGECAMALVGGVTVMTQPNMFVEYSRQRALSPDGRCKAFSAGADGTGWSEGVGVLVVERLSDARRNGHRVLAVVRGSAVNQDGASSGFTAPNGPSQQRVIRQALTAAGLRAADVDAVEAHGTGTTLGDPIEAQAVIATYGQDRPEDDPLWLGSLKSNIGHAQAAAGVAGVIKMVMAMRHGVLPKTLHVEEPSPHVDWSAGAVELLTEARPWENGGRPRRAGVSSFGISGTNAHVILEEAPVEGETEDGDSAVPLPVVPWVVSARGEAALRAQAERLAAFVSGQSAVKPLDVAYSLATTRGVLEHRAVVVGSGREELLRGLAEVASGERVGGTPVQGKTAFVFSGQGSQRAGMGRELYEAFPVFARALDEVVDALGLPLREVMWDGGDLDRTGVTQPALFAYEVALFRLLESWGVRPGLVAGHSIGELAAAHVAGVLSLEDAATLVAARARLMDALPEGGAMIAVQATEDEVRECLVDGVAIAAVNGPRSVVVSGDEKAVTEVAAHFERTTRLKVSHAFHSPLMEPMLDEFRRVASGLTYHAAALPVVSNVTGRLAEAGELQHPEYWVRHVRETVRYHDGIQALEAEGVRTFVEVGPQAVLAGLGCGEDAVFVATQRRDRPELQQVLTALGELHTRGATVDWAAFFAGRGARTVDLPTYAFQRERFWLDVALPLGDPSGLGQRSAEHPLLGAVVPLPGSDGVVLTGRLSLATHPWLADHAVLGTTLLPGTAFVELALHAGDQVDCPVLDELTIQAPLVLTEHEGVAVQVVVEGPDASGTRHLLIHSRPESAPADEPWARNATGVLAPADSGDTTPPADLRAWPPQGAVPLPADGFYERLTERGFGYGPVFQGLRAAWRRDGELFAEVALPDSALADAAAFGLHPALLDAALHVSILEEQEGEESPSIPFSWSGVRLHAAGAAVLRVRVSADGGTVTVADAHGTPVADVRNITARPVSADRLGGGSGEEREALYQVKWLPVPGPATPATSWALLGATPLAAGHDVPVFPDVAALVTAVAEGAPLPEAVVLDAHHLGDTAESMPYLPDRMRSFTSRVLPVLQEWLEHDLLAATRLVVVTRGAAGAEPGAIDVAQAPVWGLVRAAAEEMPGRFGLLDLDPGTEGQTPAPAALAEALGSRQGEVALRGDRLLMPRLSAIEPDPGAAADGPWDPAGTVLITGGTGGLGSLVARHLVAEHGVRHLLLVSRSGLAADGAADLVAELSEAGAEVRVERCDVTDHDALAELLAAVPADRPLRGVVHTAGIAEGGLVTTLTPASMERVMRPKADAAWNLHVLTQDADLTAFVMFSSSGGLILAAGQGDYAAANVFLDALAQYRRATGLPATSLAYATWDPPVGLTAQLTDVDLNRIRSLGVPAIKAHQAFALFDQALTTEHHLLAPLVLNTDILHTRRRGAWIGGGTELPPLLRPATRSAHRTARPVAGGPTAAGEGTSGAGGLAGQLAGLPESKARETLLDLVRSHAAWVLGHASADPIDPDRAFLELGYDSLTALELRNRLKIVSGVPLPTTVVFDYPSARGLADLLMEELLGDREDTAGHGSATAATQPDGTTSVSDEPIAIVGIGCRYPGGVTGPDDLWRLVAEGVDGITEFPADRGWEVERLYDPEMSTPHSSYVKHGGFLHDAAEFDPAFFGISPREALTMDPQQRLLLETAWEALEHAGIRPSALKGSPTGVFAGVMYHDYLTGRSSGSVVAGRVSYALGLEGPAMSVDTACSSSLVSLHLAAQALRNGECSLALAGGVAVMATPDSFVEFSRQRGLSADGRCRAFSAGADGTGWSEGVGVLVVERLSDARRNGHRVLAVVRGSAVNQDGASNGLTAPNGPSQQRVIRQALTAAGLRAADVDVVEAHGTGTTLGDPIEAQAVIATYGQDRPEDDPLWLGSLKSNIGHAQAAAGVAGVIKMVMAMRHGVLPKTLHVEEPSPHVDWSAGAVELLTEARPWESDGRPRRAGVSSFGFSGTNAHVILEEAPLHDEADDSDASVPLPVVPWVVSARGETALRAQAERLTEHLTARGDVTPLDVAFSLATTRSVFEHRAVVVGRDSDELLRGLAEVASGERVGHTPVSGRTAFVFSGQGSQREGMGSELYDAFPVFARALDEVIDALGLPLRQVMWEGGELDRTGFTQPALFAYEVALFRLLESWGVRPDLVAGHSIGELAAAHVAGVLSLEDAATLVAARARLMDALPEGGAMIAVQATEDDVRARLVDGVAIAAVNGARSVVISGDEVAVTEVAAHFERTTRLKVSHAFHSPLMEPMLAEFGKIAATLTYREATLPVVSNVTGRLAEPGELQDPEYWVRHVRETVRYHDGIQTLEAEGVRTFVEVGPQAVLAGLGCGDDGIFLATQRRDRAETEHLLTTLGELYTRGVAVDWEAFFAGRGARTVDLPTYAFQHQRYWINSLDTGTDISAAGLASAQHPLLGAVLTMPQGDGVTLTGRISREAQPWLADHTVAGSVLLPGTAFVEMAVRAGDEVGCPVVEELTVEAPLVLPEHRALMVQVTVAEPDDSGRRPVAVHSRPEDDASETAWTRHASGVLAEAADSVPPLGGQDMESWPPRGAGELPLDGFYDALADHGLRYGPAFQGLRAAWRRGDVLFAEVLLPDHVIDGGAYGLHPALLDAALHAHLVDVVDGRSEADGGDGPAVPFAWNGVRLHAAGATVLRVRLTGEGLEAFDATGVPVVSVESLATRPLPAGQDGAGASAEPGDRGALHRVGWIPVPETTGQGSAPTWAAVDGTSAGDHRYPDWAALTEAVADGTVPAPDVVLLPVAVPEAVEPSGSDAAAGDVPARVRAAVHHTLTGLRAALGAEGLAGSVIAVVTHRAVDTGEGTPAGDLTGLVQAAVWGLVRSAQEEEPGRVVLLDQDTPDTPYAVLAAHAVRGEPQLALRDGGPRAPRLRRVEEAPDHGTTGVGGTDGWKPDGTVLITGGTGDLGRLVARHLVTDHGRRDLLLVSRRGTAAVGADALVADLTGLGARVRIEACDTGDREALARLLATIPADRPLTAVVHAAGVMDNALIASLSGEQTDTVLRAKADTAWHLHELTRDQELAGFVLFSSAAGVLGAAGQGNYAAANAFLDALARHRHDSGLPGQSLAWGLWQGGVGMTRDMGDADRRRMRRGGVDSLTVEDGLRLLSAALGTDEPVLLPMRLDPAALRAAGPDVQPVLLELVPADTSRRTRTRTRAGAGGGRALTEHLAGLPAAERAHAVTDLVRAHVGAVLGHSGPDAIDPETTFQQLGFDSLAGIELRNQLKAATGLHLSAAVVFDQPTPAALARHLAQELAADDADASRSVLADVDRLEAALAALPLADGDSTRITGRLEALVRTWQGRLGDRPQPDGRHDDDLATVTDEELFQALDSELGL</sequence>
<feature type="region of interest" description="N-terminal hotdog fold" evidence="9">
    <location>
        <begin position="2650"/>
        <end position="2775"/>
    </location>
</feature>
<dbReference type="InterPro" id="IPR014031">
    <property type="entry name" value="Ketoacyl_synth_C"/>
</dbReference>
<dbReference type="Pfam" id="PF00109">
    <property type="entry name" value="ketoacyl-synt"/>
    <property type="match status" value="2"/>
</dbReference>
<feature type="active site" description="Proton acceptor; for dehydratase activity" evidence="9">
    <location>
        <position position="939"/>
    </location>
</feature>
<dbReference type="PANTHER" id="PTHR43775">
    <property type="entry name" value="FATTY ACID SYNTHASE"/>
    <property type="match status" value="1"/>
</dbReference>
<dbReference type="PANTHER" id="PTHR43775:SF51">
    <property type="entry name" value="INACTIVE PHENOLPHTHIOCEROL SYNTHESIS POLYKETIDE SYNTHASE TYPE I PKS1-RELATED"/>
    <property type="match status" value="1"/>
</dbReference>
<dbReference type="SMART" id="SM01294">
    <property type="entry name" value="PKS_PP_betabranch"/>
    <property type="match status" value="1"/>
</dbReference>
<keyword evidence="15" id="KW-1185">Reference proteome</keyword>
<dbReference type="Proteomes" id="UP000656732">
    <property type="component" value="Unassembled WGS sequence"/>
</dbReference>
<feature type="domain" description="Carrier" evidence="11">
    <location>
        <begin position="1688"/>
        <end position="1763"/>
    </location>
</feature>
<dbReference type="InterPro" id="IPR015083">
    <property type="entry name" value="NorB/c/GfsB-D-like_docking"/>
</dbReference>
<dbReference type="InterPro" id="IPR042104">
    <property type="entry name" value="PKS_dehydratase_sf"/>
</dbReference>
<dbReference type="PROSITE" id="PS00012">
    <property type="entry name" value="PHOSPHOPANTETHEINE"/>
    <property type="match status" value="2"/>
</dbReference>
<dbReference type="PROSITE" id="PS50075">
    <property type="entry name" value="CARRIER"/>
    <property type="match status" value="2"/>
</dbReference>
<feature type="domain" description="PKS/mFAS DH" evidence="13">
    <location>
        <begin position="907"/>
        <end position="1182"/>
    </location>
</feature>
<evidence type="ECO:0000256" key="7">
    <source>
        <dbReference type="ARBA" id="ARBA00023268"/>
    </source>
</evidence>
<dbReference type="Gene3D" id="3.30.70.3290">
    <property type="match status" value="2"/>
</dbReference>
<evidence type="ECO:0000313" key="15">
    <source>
        <dbReference type="Proteomes" id="UP000656732"/>
    </source>
</evidence>
<evidence type="ECO:0000256" key="5">
    <source>
        <dbReference type="ARBA" id="ARBA00022679"/>
    </source>
</evidence>
<keyword evidence="3" id="KW-0596">Phosphopantetheine</keyword>
<dbReference type="GO" id="GO:0033068">
    <property type="term" value="P:macrolide biosynthetic process"/>
    <property type="evidence" value="ECO:0007669"/>
    <property type="project" value="UniProtKB-ARBA"/>
</dbReference>
<keyword evidence="7" id="KW-0511">Multifunctional enzyme</keyword>
<evidence type="ECO:0000256" key="4">
    <source>
        <dbReference type="ARBA" id="ARBA00022553"/>
    </source>
</evidence>
<evidence type="ECO:0000256" key="1">
    <source>
        <dbReference type="ARBA" id="ARBA00001957"/>
    </source>
</evidence>
<dbReference type="Pfam" id="PF16197">
    <property type="entry name" value="KAsynt_C_assoc"/>
    <property type="match status" value="2"/>
</dbReference>
<dbReference type="Gene3D" id="3.10.129.110">
    <property type="entry name" value="Polyketide synthase dehydratase"/>
    <property type="match status" value="2"/>
</dbReference>
<dbReference type="InterPro" id="IPR016039">
    <property type="entry name" value="Thiolase-like"/>
</dbReference>
<dbReference type="InterPro" id="IPR049551">
    <property type="entry name" value="PKS_DH_C"/>
</dbReference>
<dbReference type="SMART" id="SM00825">
    <property type="entry name" value="PKS_KS"/>
    <property type="match status" value="2"/>
</dbReference>
<dbReference type="SUPFAM" id="SSF51735">
    <property type="entry name" value="NAD(P)-binding Rossmann-fold domains"/>
    <property type="match status" value="4"/>
</dbReference>
<comment type="pathway">
    <text evidence="2">Antibiotic biosynthesis.</text>
</comment>
<dbReference type="SMART" id="SM00826">
    <property type="entry name" value="PKS_DH"/>
    <property type="match status" value="2"/>
</dbReference>
<dbReference type="InterPro" id="IPR050091">
    <property type="entry name" value="PKS_NRPS_Biosynth_Enz"/>
</dbReference>
<dbReference type="RefSeq" id="WP_189556132.1">
    <property type="nucleotide sequence ID" value="NZ_BMTU01000002.1"/>
</dbReference>
<accession>A0A918BFZ8</accession>
<feature type="active site" description="Proton acceptor; for dehydratase activity" evidence="9">
    <location>
        <position position="2682"/>
    </location>
</feature>
<dbReference type="Pfam" id="PF08990">
    <property type="entry name" value="Docking"/>
    <property type="match status" value="1"/>
</dbReference>
<feature type="compositionally biased region" description="Polar residues" evidence="10">
    <location>
        <begin position="1777"/>
        <end position="1789"/>
    </location>
</feature>
<dbReference type="Gene3D" id="1.10.1200.10">
    <property type="entry name" value="ACP-like"/>
    <property type="match status" value="2"/>
</dbReference>
<dbReference type="Gene3D" id="3.40.366.10">
    <property type="entry name" value="Malonyl-Coenzyme A Acyl Carrier Protein, domain 2"/>
    <property type="match status" value="2"/>
</dbReference>
<feature type="region of interest" description="C-terminal hotdog fold" evidence="9">
    <location>
        <begin position="1047"/>
        <end position="1182"/>
    </location>
</feature>
<dbReference type="InterPro" id="IPR013968">
    <property type="entry name" value="PKS_KR"/>
</dbReference>
<feature type="region of interest" description="Disordered" evidence="10">
    <location>
        <begin position="1648"/>
        <end position="1675"/>
    </location>
</feature>
<dbReference type="InterPro" id="IPR057326">
    <property type="entry name" value="KR_dom"/>
</dbReference>
<dbReference type="SMART" id="SM00823">
    <property type="entry name" value="PKS_PP"/>
    <property type="match status" value="2"/>
</dbReference>
<dbReference type="InterPro" id="IPR049552">
    <property type="entry name" value="PKS_DH_N"/>
</dbReference>
<dbReference type="Gene3D" id="3.40.50.720">
    <property type="entry name" value="NAD(P)-binding Rossmann-like Domain"/>
    <property type="match status" value="2"/>
</dbReference>
<keyword evidence="6" id="KW-0045">Antibiotic biosynthesis</keyword>
<dbReference type="InterPro" id="IPR032821">
    <property type="entry name" value="PKS_assoc"/>
</dbReference>
<evidence type="ECO:0000259" key="11">
    <source>
        <dbReference type="PROSITE" id="PS50075"/>
    </source>
</evidence>
<dbReference type="SMART" id="SM00822">
    <property type="entry name" value="PKS_KR"/>
    <property type="match status" value="2"/>
</dbReference>
<keyword evidence="4" id="KW-0597">Phosphoprotein</keyword>
<dbReference type="Pfam" id="PF02801">
    <property type="entry name" value="Ketoacyl-synt_C"/>
    <property type="match status" value="2"/>
</dbReference>
<dbReference type="Pfam" id="PF00550">
    <property type="entry name" value="PP-binding"/>
    <property type="match status" value="2"/>
</dbReference>
<dbReference type="PROSITE" id="PS00606">
    <property type="entry name" value="KS3_1"/>
    <property type="match status" value="2"/>
</dbReference>
<feature type="region of interest" description="Disordered" evidence="10">
    <location>
        <begin position="2739"/>
        <end position="2759"/>
    </location>
</feature>
<dbReference type="EMBL" id="BMTU01000002">
    <property type="protein sequence ID" value="GGQ66736.1"/>
    <property type="molecule type" value="Genomic_DNA"/>
</dbReference>
<keyword evidence="5" id="KW-0808">Transferase</keyword>
<dbReference type="PROSITE" id="PS52019">
    <property type="entry name" value="PKS_MFAS_DH"/>
    <property type="match status" value="2"/>
</dbReference>
<evidence type="ECO:0000256" key="9">
    <source>
        <dbReference type="PROSITE-ProRule" id="PRU01363"/>
    </source>
</evidence>
<evidence type="ECO:0000256" key="10">
    <source>
        <dbReference type="SAM" id="MobiDB-lite"/>
    </source>
</evidence>
<evidence type="ECO:0000256" key="6">
    <source>
        <dbReference type="ARBA" id="ARBA00023194"/>
    </source>
</evidence>
<dbReference type="Gene3D" id="3.40.47.10">
    <property type="match status" value="2"/>
</dbReference>
<feature type="region of interest" description="C-terminal hotdog fold" evidence="9">
    <location>
        <begin position="2791"/>
        <end position="2929"/>
    </location>
</feature>
<feature type="active site" description="Proton donor; for dehydratase activity" evidence="9">
    <location>
        <position position="1108"/>
    </location>
</feature>
<dbReference type="InterPro" id="IPR014030">
    <property type="entry name" value="Ketoacyl_synth_N"/>
</dbReference>
<dbReference type="InterPro" id="IPR055123">
    <property type="entry name" value="SpnB-like_Rossmann"/>
</dbReference>
<name>A0A918BFZ8_9ACTN</name>
<feature type="domain" description="PKS/mFAS DH" evidence="13">
    <location>
        <begin position="2650"/>
        <end position="2929"/>
    </location>
</feature>
<dbReference type="InterPro" id="IPR036291">
    <property type="entry name" value="NAD(P)-bd_dom_sf"/>
</dbReference>
<dbReference type="CDD" id="cd08956">
    <property type="entry name" value="KR_3_FAS_SDR_x"/>
    <property type="match status" value="2"/>
</dbReference>
<dbReference type="Pfam" id="PF00698">
    <property type="entry name" value="Acyl_transf_1"/>
    <property type="match status" value="2"/>
</dbReference>
<dbReference type="PROSITE" id="PS52004">
    <property type="entry name" value="KS3_2"/>
    <property type="match status" value="2"/>
</dbReference>
<reference evidence="14" key="1">
    <citation type="journal article" date="2014" name="Int. J. Syst. Evol. Microbiol.">
        <title>Complete genome sequence of Corynebacterium casei LMG S-19264T (=DSM 44701T), isolated from a smear-ripened cheese.</title>
        <authorList>
            <consortium name="US DOE Joint Genome Institute (JGI-PGF)"/>
            <person name="Walter F."/>
            <person name="Albersmeier A."/>
            <person name="Kalinowski J."/>
            <person name="Ruckert C."/>
        </authorList>
    </citation>
    <scope>NUCLEOTIDE SEQUENCE</scope>
    <source>
        <strain evidence="14">JCM 4403</strain>
    </source>
</reference>
<dbReference type="InterPro" id="IPR036736">
    <property type="entry name" value="ACP-like_sf"/>
</dbReference>
<dbReference type="GO" id="GO:0004315">
    <property type="term" value="F:3-oxoacyl-[acyl-carrier-protein] synthase activity"/>
    <property type="evidence" value="ECO:0007669"/>
    <property type="project" value="InterPro"/>
</dbReference>
<keyword evidence="8" id="KW-0012">Acyltransferase</keyword>